<keyword evidence="2" id="KW-0641">Proline biosynthesis</keyword>
<feature type="binding site" evidence="3">
    <location>
        <begin position="6"/>
        <end position="11"/>
    </location>
    <ligand>
        <name>NADP(+)</name>
        <dbReference type="ChEBI" id="CHEBI:58349"/>
    </ligand>
</feature>
<gene>
    <name evidence="2" type="primary">proC</name>
    <name evidence="6" type="ORF">SAMN05444487_108135</name>
</gene>
<dbReference type="InterPro" id="IPR028939">
    <property type="entry name" value="P5C_Rdtase_cat_N"/>
</dbReference>
<evidence type="ECO:0000256" key="3">
    <source>
        <dbReference type="PIRSR" id="PIRSR000193-1"/>
    </source>
</evidence>
<dbReference type="RefSeq" id="WP_091739846.1">
    <property type="nucleotide sequence ID" value="NZ_FNNQ01000008.1"/>
</dbReference>
<keyword evidence="2 3" id="KW-0521">NADP</keyword>
<dbReference type="Gene3D" id="3.40.50.720">
    <property type="entry name" value="NAD(P)-binding Rossmann-like Domain"/>
    <property type="match status" value="1"/>
</dbReference>
<protein>
    <recommendedName>
        <fullName evidence="2">Pyrroline-5-carboxylate reductase</fullName>
        <shortName evidence="2">P5C reductase</shortName>
        <shortName evidence="2">P5CR</shortName>
        <ecNumber evidence="2">1.5.1.2</ecNumber>
    </recommendedName>
    <alternativeName>
        <fullName evidence="2">PCA reductase</fullName>
    </alternativeName>
</protein>
<evidence type="ECO:0000313" key="7">
    <source>
        <dbReference type="Proteomes" id="UP000198534"/>
    </source>
</evidence>
<evidence type="ECO:0000259" key="5">
    <source>
        <dbReference type="Pfam" id="PF14748"/>
    </source>
</evidence>
<dbReference type="SUPFAM" id="SSF48179">
    <property type="entry name" value="6-phosphogluconate dehydrogenase C-terminal domain-like"/>
    <property type="match status" value="1"/>
</dbReference>
<dbReference type="Gene3D" id="1.10.3730.10">
    <property type="entry name" value="ProC C-terminal domain-like"/>
    <property type="match status" value="1"/>
</dbReference>
<dbReference type="HAMAP" id="MF_01925">
    <property type="entry name" value="P5C_reductase"/>
    <property type="match status" value="1"/>
</dbReference>
<evidence type="ECO:0000256" key="2">
    <source>
        <dbReference type="HAMAP-Rule" id="MF_01925"/>
    </source>
</evidence>
<dbReference type="EC" id="1.5.1.2" evidence="2"/>
<feature type="binding site" evidence="3">
    <location>
        <position position="56"/>
    </location>
    <ligand>
        <name>NADPH</name>
        <dbReference type="ChEBI" id="CHEBI:57783"/>
    </ligand>
</feature>
<comment type="catalytic activity">
    <reaction evidence="2">
        <text>L-proline + NAD(+) = (S)-1-pyrroline-5-carboxylate + NADH + 2 H(+)</text>
        <dbReference type="Rhea" id="RHEA:14105"/>
        <dbReference type="ChEBI" id="CHEBI:15378"/>
        <dbReference type="ChEBI" id="CHEBI:17388"/>
        <dbReference type="ChEBI" id="CHEBI:57540"/>
        <dbReference type="ChEBI" id="CHEBI:57945"/>
        <dbReference type="ChEBI" id="CHEBI:60039"/>
        <dbReference type="EC" id="1.5.1.2"/>
    </reaction>
</comment>
<dbReference type="InterPro" id="IPR008927">
    <property type="entry name" value="6-PGluconate_DH-like_C_sf"/>
</dbReference>
<dbReference type="SUPFAM" id="SSF51735">
    <property type="entry name" value="NAD(P)-binding Rossmann-fold domains"/>
    <property type="match status" value="1"/>
</dbReference>
<dbReference type="PIRSF" id="PIRSF000193">
    <property type="entry name" value="Pyrrol-5-carb_rd"/>
    <property type="match status" value="1"/>
</dbReference>
<dbReference type="STRING" id="1048340.SAMN05444487_108135"/>
<organism evidence="6 7">
    <name type="scientific">Marininema mesophilum</name>
    <dbReference type="NCBI Taxonomy" id="1048340"/>
    <lineage>
        <taxon>Bacteria</taxon>
        <taxon>Bacillati</taxon>
        <taxon>Bacillota</taxon>
        <taxon>Bacilli</taxon>
        <taxon>Bacillales</taxon>
        <taxon>Thermoactinomycetaceae</taxon>
        <taxon>Marininema</taxon>
    </lineage>
</organism>
<feature type="domain" description="Pyrroline-5-carboxylate reductase catalytic N-terminal" evidence="4">
    <location>
        <begin position="2"/>
        <end position="97"/>
    </location>
</feature>
<proteinExistence type="inferred from homology"/>
<sequence>MTVGFIGTGSMGGTLVESFIQSGRLLPSDILISNRTRAKAEHLADKNPGLGIATSNRELVSQTSCFFLCVKPKEFRAVLDEIKEEVHEDQIVVSITSPVMIRDLEEWLPCKIAKIIPSITQAVQAGNSLFIPGSRLTANDREQLWDLFSAISRPLVIEEHHTRIASDLASCSPAFIANLLEKLADAAVEETQIPIESARSLVTQMAHGLGRLLTEGGFTLESLQQRVAVPGGITREGLDLLDEDVGPVFNRLIRLTHAKYEDDVVKVQQSLDH</sequence>
<evidence type="ECO:0000256" key="1">
    <source>
        <dbReference type="ARBA" id="ARBA00005525"/>
    </source>
</evidence>
<evidence type="ECO:0000259" key="4">
    <source>
        <dbReference type="Pfam" id="PF03807"/>
    </source>
</evidence>
<dbReference type="OrthoDB" id="9805754at2"/>
<accession>A0A1H2Y2T7</accession>
<dbReference type="NCBIfam" id="NF005814">
    <property type="entry name" value="PRK07680.1"/>
    <property type="match status" value="1"/>
</dbReference>
<dbReference type="Pfam" id="PF03807">
    <property type="entry name" value="F420_oxidored"/>
    <property type="match status" value="1"/>
</dbReference>
<dbReference type="EMBL" id="FNNQ01000008">
    <property type="protein sequence ID" value="SDW99118.1"/>
    <property type="molecule type" value="Genomic_DNA"/>
</dbReference>
<comment type="pathway">
    <text evidence="2">Amino-acid biosynthesis; L-proline biosynthesis; L-proline from L-glutamate 5-semialdehyde: step 1/1.</text>
</comment>
<comment type="catalytic activity">
    <reaction evidence="2">
        <text>L-proline + NADP(+) = (S)-1-pyrroline-5-carboxylate + NADPH + 2 H(+)</text>
        <dbReference type="Rhea" id="RHEA:14109"/>
        <dbReference type="ChEBI" id="CHEBI:15378"/>
        <dbReference type="ChEBI" id="CHEBI:17388"/>
        <dbReference type="ChEBI" id="CHEBI:57783"/>
        <dbReference type="ChEBI" id="CHEBI:58349"/>
        <dbReference type="ChEBI" id="CHEBI:60039"/>
        <dbReference type="EC" id="1.5.1.2"/>
    </reaction>
</comment>
<dbReference type="PROSITE" id="PS00521">
    <property type="entry name" value="P5CR"/>
    <property type="match status" value="1"/>
</dbReference>
<comment type="similarity">
    <text evidence="1 2">Belongs to the pyrroline-5-carboxylate reductase family.</text>
</comment>
<dbReference type="AlphaFoldDB" id="A0A1H2Y2T7"/>
<keyword evidence="7" id="KW-1185">Reference proteome</keyword>
<dbReference type="Proteomes" id="UP000198534">
    <property type="component" value="Unassembled WGS sequence"/>
</dbReference>
<dbReference type="InterPro" id="IPR053790">
    <property type="entry name" value="P5CR-like_CS"/>
</dbReference>
<dbReference type="Pfam" id="PF14748">
    <property type="entry name" value="P5CR_dimer"/>
    <property type="match status" value="1"/>
</dbReference>
<feature type="domain" description="Pyrroline-5-carboxylate reductase dimerisation" evidence="5">
    <location>
        <begin position="159"/>
        <end position="259"/>
    </location>
</feature>
<dbReference type="InterPro" id="IPR000304">
    <property type="entry name" value="Pyrroline-COOH_reductase"/>
</dbReference>
<keyword evidence="2" id="KW-0963">Cytoplasm</keyword>
<comment type="function">
    <text evidence="2">Catalyzes the reduction of 1-pyrroline-5-carboxylate (PCA) to L-proline.</text>
</comment>
<dbReference type="GO" id="GO:0005737">
    <property type="term" value="C:cytoplasm"/>
    <property type="evidence" value="ECO:0007669"/>
    <property type="project" value="UniProtKB-SubCell"/>
</dbReference>
<reference evidence="6 7" key="1">
    <citation type="submission" date="2016-10" db="EMBL/GenBank/DDBJ databases">
        <authorList>
            <person name="de Groot N.N."/>
        </authorList>
    </citation>
    <scope>NUCLEOTIDE SEQUENCE [LARGE SCALE GENOMIC DNA]</scope>
    <source>
        <strain evidence="6 7">DSM 45610</strain>
    </source>
</reference>
<name>A0A1H2Y2T7_9BACL</name>
<dbReference type="UniPathway" id="UPA00098">
    <property type="reaction ID" value="UER00361"/>
</dbReference>
<evidence type="ECO:0000313" key="6">
    <source>
        <dbReference type="EMBL" id="SDW99118.1"/>
    </source>
</evidence>
<dbReference type="InterPro" id="IPR029036">
    <property type="entry name" value="P5CR_dimer"/>
</dbReference>
<comment type="subcellular location">
    <subcellularLocation>
        <location evidence="2">Cytoplasm</location>
    </subcellularLocation>
</comment>
<dbReference type="InterPro" id="IPR036291">
    <property type="entry name" value="NAD(P)-bd_dom_sf"/>
</dbReference>
<keyword evidence="2" id="KW-0028">Amino-acid biosynthesis</keyword>
<dbReference type="PANTHER" id="PTHR11645:SF51">
    <property type="entry name" value="COME OPERON PROTEIN 4"/>
    <property type="match status" value="1"/>
</dbReference>
<dbReference type="PANTHER" id="PTHR11645">
    <property type="entry name" value="PYRROLINE-5-CARBOXYLATE REDUCTASE"/>
    <property type="match status" value="1"/>
</dbReference>
<dbReference type="GO" id="GO:0004735">
    <property type="term" value="F:pyrroline-5-carboxylate reductase activity"/>
    <property type="evidence" value="ECO:0007669"/>
    <property type="project" value="UniProtKB-UniRule"/>
</dbReference>
<keyword evidence="2" id="KW-0560">Oxidoreductase</keyword>
<dbReference type="GO" id="GO:0055129">
    <property type="term" value="P:L-proline biosynthetic process"/>
    <property type="evidence" value="ECO:0007669"/>
    <property type="project" value="UniProtKB-UniRule"/>
</dbReference>